<dbReference type="Pfam" id="PF00332">
    <property type="entry name" value="Glyco_hydro_17"/>
    <property type="match status" value="1"/>
</dbReference>
<dbReference type="PROSITE" id="PS00587">
    <property type="entry name" value="GLYCOSYL_HYDROL_F17"/>
    <property type="match status" value="1"/>
</dbReference>
<evidence type="ECO:0000256" key="3">
    <source>
        <dbReference type="ARBA" id="ARBA00023295"/>
    </source>
</evidence>
<dbReference type="GO" id="GO:0004553">
    <property type="term" value="F:hydrolase activity, hydrolyzing O-glycosyl compounds"/>
    <property type="evidence" value="ECO:0007669"/>
    <property type="project" value="InterPro"/>
</dbReference>
<keyword evidence="7" id="KW-1185">Reference proteome</keyword>
<comment type="similarity">
    <text evidence="1 4">Belongs to the glycosyl hydrolase 17 family.</text>
</comment>
<dbReference type="SUPFAM" id="SSF51445">
    <property type="entry name" value="(Trans)glycosidases"/>
    <property type="match status" value="1"/>
</dbReference>
<evidence type="ECO:0000256" key="4">
    <source>
        <dbReference type="RuleBase" id="RU004335"/>
    </source>
</evidence>
<comment type="caution">
    <text evidence="6">The sequence shown here is derived from an EMBL/GenBank/DDBJ whole genome shotgun (WGS) entry which is preliminary data.</text>
</comment>
<evidence type="ECO:0000256" key="2">
    <source>
        <dbReference type="ARBA" id="ARBA00022801"/>
    </source>
</evidence>
<dbReference type="InterPro" id="IPR044965">
    <property type="entry name" value="Glyco_hydro_17_plant"/>
</dbReference>
<name>A0A7J6VNR9_THATH</name>
<reference evidence="6 7" key="1">
    <citation type="submission" date="2020-06" db="EMBL/GenBank/DDBJ databases">
        <title>Transcriptomic and genomic resources for Thalictrum thalictroides and T. hernandezii: Facilitating candidate gene discovery in an emerging model plant lineage.</title>
        <authorList>
            <person name="Arias T."/>
            <person name="Riano-Pachon D.M."/>
            <person name="Di Stilio V.S."/>
        </authorList>
    </citation>
    <scope>NUCLEOTIDE SEQUENCE [LARGE SCALE GENOMIC DNA]</scope>
    <source>
        <strain evidence="7">cv. WT478/WT964</strain>
        <tissue evidence="6">Leaves</tissue>
    </source>
</reference>
<evidence type="ECO:0000256" key="5">
    <source>
        <dbReference type="RuleBase" id="RU004336"/>
    </source>
</evidence>
<evidence type="ECO:0000256" key="1">
    <source>
        <dbReference type="ARBA" id="ARBA00008773"/>
    </source>
</evidence>
<dbReference type="EMBL" id="JABWDY010030168">
    <property type="protein sequence ID" value="KAF5185810.1"/>
    <property type="molecule type" value="Genomic_DNA"/>
</dbReference>
<dbReference type="InterPro" id="IPR000490">
    <property type="entry name" value="Glyco_hydro_17"/>
</dbReference>
<evidence type="ECO:0000313" key="7">
    <source>
        <dbReference type="Proteomes" id="UP000554482"/>
    </source>
</evidence>
<organism evidence="6 7">
    <name type="scientific">Thalictrum thalictroides</name>
    <name type="common">Rue-anemone</name>
    <name type="synonym">Anemone thalictroides</name>
    <dbReference type="NCBI Taxonomy" id="46969"/>
    <lineage>
        <taxon>Eukaryota</taxon>
        <taxon>Viridiplantae</taxon>
        <taxon>Streptophyta</taxon>
        <taxon>Embryophyta</taxon>
        <taxon>Tracheophyta</taxon>
        <taxon>Spermatophyta</taxon>
        <taxon>Magnoliopsida</taxon>
        <taxon>Ranunculales</taxon>
        <taxon>Ranunculaceae</taxon>
        <taxon>Thalictroideae</taxon>
        <taxon>Thalictrum</taxon>
    </lineage>
</organism>
<dbReference type="InterPro" id="IPR017853">
    <property type="entry name" value="GH"/>
</dbReference>
<dbReference type="FunFam" id="3.20.20.80:FF:000010">
    <property type="entry name" value="glucan endo-1,3-beta-glucosidase, basic"/>
    <property type="match status" value="1"/>
</dbReference>
<dbReference type="Proteomes" id="UP000554482">
    <property type="component" value="Unassembled WGS sequence"/>
</dbReference>
<protein>
    <submittedName>
        <fullName evidence="6">Glucan endo-1,3-beta-glucosidase</fullName>
    </submittedName>
</protein>
<gene>
    <name evidence="6" type="ORF">FRX31_024604</name>
</gene>
<accession>A0A7J6VNR9</accession>
<dbReference type="PANTHER" id="PTHR32227">
    <property type="entry name" value="GLUCAN ENDO-1,3-BETA-GLUCOSIDASE BG1-RELATED-RELATED"/>
    <property type="match status" value="1"/>
</dbReference>
<proteinExistence type="inferred from homology"/>
<dbReference type="OrthoDB" id="941679at2759"/>
<evidence type="ECO:0000313" key="6">
    <source>
        <dbReference type="EMBL" id="KAF5185810.1"/>
    </source>
</evidence>
<keyword evidence="3 5" id="KW-0326">Glycosidase</keyword>
<dbReference type="GO" id="GO:0005975">
    <property type="term" value="P:carbohydrate metabolic process"/>
    <property type="evidence" value="ECO:0007669"/>
    <property type="project" value="InterPro"/>
</dbReference>
<sequence>MRIYDPHQETLQALRGSNIELVLDVPLQDLQNLALDASAANNWVQTNIRGYLPDVKFRYIGVGNEVSPINPNAHYVSFFLPAMRNVYNALAAVGLQDQIKVSTVIETGVLGESYPPSQGSFKSDVHSYLDPILAFLVNNQAPILVNVHRYISHINIPNANIQYALFTSPSAVVSDGQLRYQNLFDAIVDAFYSALEKTIGSGLVIVVSETGWPSNGGPDTSVENARTYNQNLVQHVGRGTPKKPGQPIETYVFAMFNENQKGGPEYEKYWGLFYPNKQPVYPINLV</sequence>
<keyword evidence="2 5" id="KW-0378">Hydrolase</keyword>
<dbReference type="Gene3D" id="3.20.20.80">
    <property type="entry name" value="Glycosidases"/>
    <property type="match status" value="1"/>
</dbReference>
<dbReference type="AlphaFoldDB" id="A0A7J6VNR9"/>